<dbReference type="GO" id="GO:0046872">
    <property type="term" value="F:metal ion binding"/>
    <property type="evidence" value="ECO:0007669"/>
    <property type="project" value="InterPro"/>
</dbReference>
<reference evidence="6 7" key="1">
    <citation type="submission" date="2019-05" db="EMBL/GenBank/DDBJ databases">
        <title>Arcobacter sp. nov., isolated from sea sediment.</title>
        <authorList>
            <person name="Kim W."/>
        </authorList>
    </citation>
    <scope>NUCLEOTIDE SEQUENCE [LARGE SCALE GENOMIC DNA]</scope>
    <source>
        <strain evidence="6 7">CAU 1517</strain>
    </source>
</reference>
<keyword evidence="7" id="KW-1185">Reference proteome</keyword>
<comment type="caution">
    <text evidence="6">The sequence shown here is derived from an EMBL/GenBank/DDBJ whole genome shotgun (WGS) entry which is preliminary data.</text>
</comment>
<feature type="chain" id="PRO_5024334003" evidence="5">
    <location>
        <begin position="18"/>
        <end position="304"/>
    </location>
</feature>
<dbReference type="AlphaFoldDB" id="A0A5R8Y6R8"/>
<protein>
    <submittedName>
        <fullName evidence="6">Cation ABC transporter substrate-binding protein</fullName>
    </submittedName>
</protein>
<dbReference type="SUPFAM" id="SSF53807">
    <property type="entry name" value="Helical backbone' metal receptor"/>
    <property type="match status" value="1"/>
</dbReference>
<evidence type="ECO:0000256" key="2">
    <source>
        <dbReference type="ARBA" id="ARBA00022448"/>
    </source>
</evidence>
<sequence>MKKILIALALLSSFVVAKEVTVSILPQKFFVEKIAGDKIDVNVMVKPGASPASYEPKTSQMKKLSNSLVYFSIGVPFEKSWLKKFEDANKKMLVVDTTKGIEKQEIQAHEHNDEEAHDEHKHEEDHDHEKNKHEEEHDEHDHTGLDPHVWLDPILVKKQAENILNALIKVDEANKDFYTKNYQLFVKELDELDKKLESIIEPYEHKAFMVFHPSWGYFAKRYHLEQISIEIQGKEPKPAQLIELVEEAKKHDIKIVFVAPQFSQKGAKTISKSINGNVATINPLSEKWDENLLKVATEIAKSYK</sequence>
<gene>
    <name evidence="6" type="ORF">FDK22_01930</name>
</gene>
<keyword evidence="3 5" id="KW-0732">Signal</keyword>
<accession>A0A5R8Y6R8</accession>
<evidence type="ECO:0000256" key="4">
    <source>
        <dbReference type="SAM" id="MobiDB-lite"/>
    </source>
</evidence>
<dbReference type="PANTHER" id="PTHR42953:SF3">
    <property type="entry name" value="HIGH-AFFINITY ZINC UPTAKE SYSTEM PROTEIN ZNUA"/>
    <property type="match status" value="1"/>
</dbReference>
<dbReference type="Pfam" id="PF01297">
    <property type="entry name" value="ZnuA"/>
    <property type="match status" value="1"/>
</dbReference>
<dbReference type="InterPro" id="IPR050492">
    <property type="entry name" value="Bact_metal-bind_prot9"/>
</dbReference>
<comment type="similarity">
    <text evidence="1">Belongs to the bacterial solute-binding protein 9 family.</text>
</comment>
<evidence type="ECO:0000256" key="5">
    <source>
        <dbReference type="SAM" id="SignalP"/>
    </source>
</evidence>
<dbReference type="EMBL" id="VANU01000001">
    <property type="protein sequence ID" value="TLP41283.1"/>
    <property type="molecule type" value="Genomic_DNA"/>
</dbReference>
<evidence type="ECO:0000256" key="1">
    <source>
        <dbReference type="ARBA" id="ARBA00011028"/>
    </source>
</evidence>
<organism evidence="6 7">
    <name type="scientific">Arcobacter arenosus</name>
    <dbReference type="NCBI Taxonomy" id="2576037"/>
    <lineage>
        <taxon>Bacteria</taxon>
        <taxon>Pseudomonadati</taxon>
        <taxon>Campylobacterota</taxon>
        <taxon>Epsilonproteobacteria</taxon>
        <taxon>Campylobacterales</taxon>
        <taxon>Arcobacteraceae</taxon>
        <taxon>Arcobacter</taxon>
    </lineage>
</organism>
<dbReference type="PANTHER" id="PTHR42953">
    <property type="entry name" value="HIGH-AFFINITY ZINC UPTAKE SYSTEM PROTEIN ZNUA-RELATED"/>
    <property type="match status" value="1"/>
</dbReference>
<keyword evidence="2" id="KW-0813">Transport</keyword>
<evidence type="ECO:0000313" key="6">
    <source>
        <dbReference type="EMBL" id="TLP41283.1"/>
    </source>
</evidence>
<evidence type="ECO:0000313" key="7">
    <source>
        <dbReference type="Proteomes" id="UP000308901"/>
    </source>
</evidence>
<dbReference type="Gene3D" id="3.40.50.1980">
    <property type="entry name" value="Nitrogenase molybdenum iron protein domain"/>
    <property type="match status" value="2"/>
</dbReference>
<name>A0A5R8Y6R8_9BACT</name>
<feature type="region of interest" description="Disordered" evidence="4">
    <location>
        <begin position="108"/>
        <end position="144"/>
    </location>
</feature>
<dbReference type="GO" id="GO:0030001">
    <property type="term" value="P:metal ion transport"/>
    <property type="evidence" value="ECO:0007669"/>
    <property type="project" value="InterPro"/>
</dbReference>
<feature type="signal peptide" evidence="5">
    <location>
        <begin position="1"/>
        <end position="17"/>
    </location>
</feature>
<proteinExistence type="inferred from homology"/>
<dbReference type="OrthoDB" id="9810636at2"/>
<dbReference type="Proteomes" id="UP000308901">
    <property type="component" value="Unassembled WGS sequence"/>
</dbReference>
<evidence type="ECO:0000256" key="3">
    <source>
        <dbReference type="ARBA" id="ARBA00022729"/>
    </source>
</evidence>
<dbReference type="InterPro" id="IPR006127">
    <property type="entry name" value="ZnuA-like"/>
</dbReference>